<feature type="chain" id="PRO_5041415312" description="Malate dehydrogenase" evidence="1">
    <location>
        <begin position="19"/>
        <end position="256"/>
    </location>
</feature>
<accession>A0AA40CVF8</accession>
<feature type="signal peptide" evidence="1">
    <location>
        <begin position="1"/>
        <end position="18"/>
    </location>
</feature>
<dbReference type="PANTHER" id="PTHR35567:SF3">
    <property type="entry name" value="MALATE DEHYDROGENASE"/>
    <property type="match status" value="1"/>
</dbReference>
<protein>
    <recommendedName>
        <fullName evidence="4">Malate dehydrogenase</fullName>
    </recommendedName>
</protein>
<comment type="caution">
    <text evidence="2">The sequence shown here is derived from an EMBL/GenBank/DDBJ whole genome shotgun (WGS) entry which is preliminary data.</text>
</comment>
<dbReference type="Proteomes" id="UP001174936">
    <property type="component" value="Unassembled WGS sequence"/>
</dbReference>
<evidence type="ECO:0000313" key="2">
    <source>
        <dbReference type="EMBL" id="KAK0653015.1"/>
    </source>
</evidence>
<dbReference type="EMBL" id="JAULSV010000002">
    <property type="protein sequence ID" value="KAK0653015.1"/>
    <property type="molecule type" value="Genomic_DNA"/>
</dbReference>
<evidence type="ECO:0000256" key="1">
    <source>
        <dbReference type="SAM" id="SignalP"/>
    </source>
</evidence>
<sequence>MFSTKSFVLAALAAVASAAPGCAPPKATPTLPLTGGASELPAPPSNLVLKKIILGHGIQNYSCADAAATPEAKGALAALYDITALYPSKQPGALSIDAFNALTTKTLWQEDVPLNLVNTAAAVAGAVLSSKEYGATTSPFQAPADLKLAGLAPIKYAGRHYFDSTGTPNFDLIGPGNLKAHVVKKAGVAVPANADKGPLKTGAVQWLQLGDSGLSVSNGISQVYRVVTAGGVAESCTTTGAGLASVPYTAQYWFYG</sequence>
<dbReference type="AlphaFoldDB" id="A0AA40CVF8"/>
<keyword evidence="1" id="KW-0732">Signal</keyword>
<gene>
    <name evidence="2" type="ORF">B0T16DRAFT_109898</name>
</gene>
<dbReference type="PANTHER" id="PTHR35567">
    <property type="entry name" value="MALATE DEHYDROGENASE (AFU_ORTHOLOGUE AFUA_2G13800)"/>
    <property type="match status" value="1"/>
</dbReference>
<name>A0AA40CVF8_9PEZI</name>
<keyword evidence="3" id="KW-1185">Reference proteome</keyword>
<proteinExistence type="predicted"/>
<evidence type="ECO:0008006" key="4">
    <source>
        <dbReference type="Google" id="ProtNLM"/>
    </source>
</evidence>
<evidence type="ECO:0000313" key="3">
    <source>
        <dbReference type="Proteomes" id="UP001174936"/>
    </source>
</evidence>
<organism evidence="2 3">
    <name type="scientific">Cercophora newfieldiana</name>
    <dbReference type="NCBI Taxonomy" id="92897"/>
    <lineage>
        <taxon>Eukaryota</taxon>
        <taxon>Fungi</taxon>
        <taxon>Dikarya</taxon>
        <taxon>Ascomycota</taxon>
        <taxon>Pezizomycotina</taxon>
        <taxon>Sordariomycetes</taxon>
        <taxon>Sordariomycetidae</taxon>
        <taxon>Sordariales</taxon>
        <taxon>Lasiosphaeriaceae</taxon>
        <taxon>Cercophora</taxon>
    </lineage>
</organism>
<dbReference type="InterPro" id="IPR021851">
    <property type="entry name" value="DUF3455"/>
</dbReference>
<reference evidence="2" key="1">
    <citation type="submission" date="2023-06" db="EMBL/GenBank/DDBJ databases">
        <title>Genome-scale phylogeny and comparative genomics of the fungal order Sordariales.</title>
        <authorList>
            <consortium name="Lawrence Berkeley National Laboratory"/>
            <person name="Hensen N."/>
            <person name="Bonometti L."/>
            <person name="Westerberg I."/>
            <person name="Brannstrom I.O."/>
            <person name="Guillou S."/>
            <person name="Cros-Aarteil S."/>
            <person name="Calhoun S."/>
            <person name="Haridas S."/>
            <person name="Kuo A."/>
            <person name="Mondo S."/>
            <person name="Pangilinan J."/>
            <person name="Riley R."/>
            <person name="Labutti K."/>
            <person name="Andreopoulos B."/>
            <person name="Lipzen A."/>
            <person name="Chen C."/>
            <person name="Yanf M."/>
            <person name="Daum C."/>
            <person name="Ng V."/>
            <person name="Clum A."/>
            <person name="Steindorff A."/>
            <person name="Ohm R."/>
            <person name="Martin F."/>
            <person name="Silar P."/>
            <person name="Natvig D."/>
            <person name="Lalanne C."/>
            <person name="Gautier V."/>
            <person name="Ament-Velasquez S.L."/>
            <person name="Kruys A."/>
            <person name="Hutchinson M.I."/>
            <person name="Powell A.J."/>
            <person name="Barry K."/>
            <person name="Miller A.N."/>
            <person name="Grigoriev I.V."/>
            <person name="Debuchy R."/>
            <person name="Gladieux P."/>
            <person name="Thoren M.H."/>
            <person name="Johannesson H."/>
        </authorList>
    </citation>
    <scope>NUCLEOTIDE SEQUENCE</scope>
    <source>
        <strain evidence="2">SMH2532-1</strain>
    </source>
</reference>
<dbReference type="Pfam" id="PF11937">
    <property type="entry name" value="DUF3455"/>
    <property type="match status" value="1"/>
</dbReference>